<dbReference type="InterPro" id="IPR051603">
    <property type="entry name" value="Zinc-ADH_QOR/CCCR"/>
</dbReference>
<dbReference type="InterPro" id="IPR036291">
    <property type="entry name" value="NAD(P)-bd_dom_sf"/>
</dbReference>
<dbReference type="EMBL" id="JBHTOJ010000008">
    <property type="protein sequence ID" value="MFD1420030.1"/>
    <property type="molecule type" value="Genomic_DNA"/>
</dbReference>
<dbReference type="Pfam" id="PF00107">
    <property type="entry name" value="ADH_zinc_N"/>
    <property type="match status" value="1"/>
</dbReference>
<dbReference type="CDD" id="cd08253">
    <property type="entry name" value="zeta_crystallin"/>
    <property type="match status" value="1"/>
</dbReference>
<dbReference type="InterPro" id="IPR020843">
    <property type="entry name" value="ER"/>
</dbReference>
<evidence type="ECO:0000256" key="1">
    <source>
        <dbReference type="ARBA" id="ARBA00022857"/>
    </source>
</evidence>
<sequence>MQAAYIEQTGQPDVIKVGDLPQPTLRPTELLVKVTAVAVNHVDTFVRRGSFKTTTAFPFVIGRDAVGTVTAVGEQVSGFNVGDRIWTNSMGYDGRPGVTSEYAAIPAERAFLAPAGIDDLPLVATVHSAATAAILLTDVSPVEPGQVVLIEGAAGHVGTKLVQIAHAKGAEVLATANPRDFDRLKQLGVQQVLDYHADFASAITTPMQTIVDTSGKVDLKTNLSLLGLGGTVALITAPVANQFTFDVREFYTQQQRIVGFVISHASLDQLQRAGQLLNQLFAQGLLLDDDLQVMPFTQAQRAHEIVEANQSKARLVLVPGEA</sequence>
<protein>
    <submittedName>
        <fullName evidence="3">NADPH:quinone reductase</fullName>
    </submittedName>
</protein>
<dbReference type="SMART" id="SM00829">
    <property type="entry name" value="PKS_ER"/>
    <property type="match status" value="1"/>
</dbReference>
<keyword evidence="4" id="KW-1185">Reference proteome</keyword>
<keyword evidence="1" id="KW-0521">NADP</keyword>
<reference evidence="4" key="1">
    <citation type="journal article" date="2019" name="Int. J. Syst. Evol. Microbiol.">
        <title>The Global Catalogue of Microorganisms (GCM) 10K type strain sequencing project: providing services to taxonomists for standard genome sequencing and annotation.</title>
        <authorList>
            <consortium name="The Broad Institute Genomics Platform"/>
            <consortium name="The Broad Institute Genome Sequencing Center for Infectious Disease"/>
            <person name="Wu L."/>
            <person name="Ma J."/>
        </authorList>
    </citation>
    <scope>NUCLEOTIDE SEQUENCE [LARGE SCALE GENOMIC DNA]</scope>
    <source>
        <strain evidence="4">CCM 8931</strain>
    </source>
</reference>
<dbReference type="InterPro" id="IPR013149">
    <property type="entry name" value="ADH-like_C"/>
</dbReference>
<evidence type="ECO:0000259" key="2">
    <source>
        <dbReference type="SMART" id="SM00829"/>
    </source>
</evidence>
<accession>A0ABW4C0R5</accession>
<feature type="domain" description="Enoyl reductase (ER)" evidence="2">
    <location>
        <begin position="10"/>
        <end position="317"/>
    </location>
</feature>
<dbReference type="Gene3D" id="3.90.180.10">
    <property type="entry name" value="Medium-chain alcohol dehydrogenases, catalytic domain"/>
    <property type="match status" value="1"/>
</dbReference>
<evidence type="ECO:0000313" key="4">
    <source>
        <dbReference type="Proteomes" id="UP001597188"/>
    </source>
</evidence>
<dbReference type="Pfam" id="PF08240">
    <property type="entry name" value="ADH_N"/>
    <property type="match status" value="1"/>
</dbReference>
<dbReference type="PANTHER" id="PTHR44154:SF1">
    <property type="entry name" value="QUINONE OXIDOREDUCTASE"/>
    <property type="match status" value="1"/>
</dbReference>
<dbReference type="Proteomes" id="UP001597188">
    <property type="component" value="Unassembled WGS sequence"/>
</dbReference>
<name>A0ABW4C0R5_9LACO</name>
<dbReference type="PANTHER" id="PTHR44154">
    <property type="entry name" value="QUINONE OXIDOREDUCTASE"/>
    <property type="match status" value="1"/>
</dbReference>
<organism evidence="3 4">
    <name type="scientific">Lactiplantibacillus songbeiensis</name>
    <dbReference type="NCBI Taxonomy" id="2559920"/>
    <lineage>
        <taxon>Bacteria</taxon>
        <taxon>Bacillati</taxon>
        <taxon>Bacillota</taxon>
        <taxon>Bacilli</taxon>
        <taxon>Lactobacillales</taxon>
        <taxon>Lactobacillaceae</taxon>
        <taxon>Lactiplantibacillus</taxon>
    </lineage>
</organism>
<dbReference type="InterPro" id="IPR011032">
    <property type="entry name" value="GroES-like_sf"/>
</dbReference>
<dbReference type="Gene3D" id="3.40.50.720">
    <property type="entry name" value="NAD(P)-binding Rossmann-like Domain"/>
    <property type="match status" value="1"/>
</dbReference>
<dbReference type="SUPFAM" id="SSF50129">
    <property type="entry name" value="GroES-like"/>
    <property type="match status" value="1"/>
</dbReference>
<gene>
    <name evidence="3" type="ORF">ACFQ5L_03520</name>
</gene>
<dbReference type="InterPro" id="IPR013154">
    <property type="entry name" value="ADH-like_N"/>
</dbReference>
<comment type="caution">
    <text evidence="3">The sequence shown here is derived from an EMBL/GenBank/DDBJ whole genome shotgun (WGS) entry which is preliminary data.</text>
</comment>
<proteinExistence type="predicted"/>
<dbReference type="SUPFAM" id="SSF51735">
    <property type="entry name" value="NAD(P)-binding Rossmann-fold domains"/>
    <property type="match status" value="1"/>
</dbReference>
<dbReference type="RefSeq" id="WP_137634524.1">
    <property type="nucleotide sequence ID" value="NZ_BJDL01000010.1"/>
</dbReference>
<evidence type="ECO:0000313" key="3">
    <source>
        <dbReference type="EMBL" id="MFD1420030.1"/>
    </source>
</evidence>